<keyword evidence="4" id="KW-1185">Reference proteome</keyword>
<evidence type="ECO:0000313" key="3">
    <source>
        <dbReference type="EMBL" id="EDR23826.1"/>
    </source>
</evidence>
<reference evidence="4" key="1">
    <citation type="submission" date="2007-12" db="EMBL/GenBank/DDBJ databases">
        <title>Annotation of Entamoeba dispar SAW760.</title>
        <authorList>
            <person name="Lorenzi H."/>
            <person name="Inman J."/>
            <person name="Schobel S."/>
            <person name="Amedeo P."/>
            <person name="Caler E."/>
        </authorList>
    </citation>
    <scope>NUCLEOTIDE SEQUENCE [LARGE SCALE GENOMIC DNA]</scope>
    <source>
        <strain evidence="4">ATCC PRA-260 / SAW760</strain>
    </source>
</reference>
<dbReference type="EMBL" id="DS550132">
    <property type="protein sequence ID" value="EDR23826.1"/>
    <property type="molecule type" value="Genomic_DNA"/>
</dbReference>
<feature type="signal peptide" evidence="2">
    <location>
        <begin position="1"/>
        <end position="15"/>
    </location>
</feature>
<dbReference type="KEGG" id="edi:EDI_265100"/>
<dbReference type="VEuPathDB" id="AmoebaDB:EDI_265100"/>
<evidence type="ECO:0000256" key="1">
    <source>
        <dbReference type="SAM" id="Phobius"/>
    </source>
</evidence>
<keyword evidence="2" id="KW-0732">Signal</keyword>
<organism evidence="4">
    <name type="scientific">Entamoeba dispar (strain ATCC PRA-260 / SAW760)</name>
    <dbReference type="NCBI Taxonomy" id="370354"/>
    <lineage>
        <taxon>Eukaryota</taxon>
        <taxon>Amoebozoa</taxon>
        <taxon>Evosea</taxon>
        <taxon>Archamoebae</taxon>
        <taxon>Mastigamoebida</taxon>
        <taxon>Entamoebidae</taxon>
        <taxon>Entamoeba</taxon>
    </lineage>
</organism>
<dbReference type="GeneID" id="5884928"/>
<dbReference type="RefSeq" id="XP_001739786.1">
    <property type="nucleotide sequence ID" value="XM_001739734.1"/>
</dbReference>
<dbReference type="Proteomes" id="UP000008076">
    <property type="component" value="Unassembled WGS sequence"/>
</dbReference>
<feature type="chain" id="PRO_5013288473" evidence="2">
    <location>
        <begin position="16"/>
        <end position="206"/>
    </location>
</feature>
<accession>B0ENS1</accession>
<dbReference type="AlphaFoldDB" id="B0ENS1"/>
<keyword evidence="1" id="KW-1133">Transmembrane helix</keyword>
<protein>
    <submittedName>
        <fullName evidence="3">Uncharacterized protein</fullName>
    </submittedName>
</protein>
<keyword evidence="1" id="KW-0812">Transmembrane</keyword>
<evidence type="ECO:0000256" key="2">
    <source>
        <dbReference type="SAM" id="SignalP"/>
    </source>
</evidence>
<dbReference type="OrthoDB" id="29690at2759"/>
<evidence type="ECO:0000313" key="4">
    <source>
        <dbReference type="Proteomes" id="UP000008076"/>
    </source>
</evidence>
<name>B0ENS1_ENTDS</name>
<keyword evidence="1" id="KW-0472">Membrane</keyword>
<gene>
    <name evidence="3" type="ORF">EDI_265100</name>
</gene>
<sequence>MNMLCFVLFIAATLAKDSLVITSAKNQDGDAVSFISIEFKKCYYFGEDGSMYATHDGNQVTVEHYNSTNCDGDKEDINVDINSAEFKQEVCDSEEQCDVEIKKAPKHVGFYSLIEDDGSCSHRDDTIRVYFTDKCLKVDENLYYKYFEENSEMLIGSYPNDKCDDGERTSQNTMYKCDVCEKGIMYQCGALSTMVISVVAILALFL</sequence>
<proteinExistence type="predicted"/>
<feature type="transmembrane region" description="Helical" evidence="1">
    <location>
        <begin position="184"/>
        <end position="205"/>
    </location>
</feature>